<gene>
    <name evidence="1" type="ORF">NPIL_544601</name>
</gene>
<accession>A0A8X6PHC6</accession>
<dbReference type="Proteomes" id="UP000887013">
    <property type="component" value="Unassembled WGS sequence"/>
</dbReference>
<sequence>MNASMISKRHGLVDIFEDIWLFMDHSSSCRDSCHKVYFLIYGRVGYNTCNQEEINQKIWGALRWDCHSKSNCFQMSGPNERIHTLRSELALHRVKITFRIVFVGGDR</sequence>
<evidence type="ECO:0000313" key="1">
    <source>
        <dbReference type="EMBL" id="GFT71210.1"/>
    </source>
</evidence>
<dbReference type="EMBL" id="BMAW01021045">
    <property type="protein sequence ID" value="GFT71210.1"/>
    <property type="molecule type" value="Genomic_DNA"/>
</dbReference>
<name>A0A8X6PHC6_NEPPI</name>
<proteinExistence type="predicted"/>
<protein>
    <submittedName>
        <fullName evidence="1">Uncharacterized protein</fullName>
    </submittedName>
</protein>
<comment type="caution">
    <text evidence="1">The sequence shown here is derived from an EMBL/GenBank/DDBJ whole genome shotgun (WGS) entry which is preliminary data.</text>
</comment>
<evidence type="ECO:0000313" key="2">
    <source>
        <dbReference type="Proteomes" id="UP000887013"/>
    </source>
</evidence>
<organism evidence="1 2">
    <name type="scientific">Nephila pilipes</name>
    <name type="common">Giant wood spider</name>
    <name type="synonym">Nephila maculata</name>
    <dbReference type="NCBI Taxonomy" id="299642"/>
    <lineage>
        <taxon>Eukaryota</taxon>
        <taxon>Metazoa</taxon>
        <taxon>Ecdysozoa</taxon>
        <taxon>Arthropoda</taxon>
        <taxon>Chelicerata</taxon>
        <taxon>Arachnida</taxon>
        <taxon>Araneae</taxon>
        <taxon>Araneomorphae</taxon>
        <taxon>Entelegynae</taxon>
        <taxon>Araneoidea</taxon>
        <taxon>Nephilidae</taxon>
        <taxon>Nephila</taxon>
    </lineage>
</organism>
<keyword evidence="2" id="KW-1185">Reference proteome</keyword>
<dbReference type="AlphaFoldDB" id="A0A8X6PHC6"/>
<reference evidence="1" key="1">
    <citation type="submission" date="2020-08" db="EMBL/GenBank/DDBJ databases">
        <title>Multicomponent nature underlies the extraordinary mechanical properties of spider dragline silk.</title>
        <authorList>
            <person name="Kono N."/>
            <person name="Nakamura H."/>
            <person name="Mori M."/>
            <person name="Yoshida Y."/>
            <person name="Ohtoshi R."/>
            <person name="Malay A.D."/>
            <person name="Moran D.A.P."/>
            <person name="Tomita M."/>
            <person name="Numata K."/>
            <person name="Arakawa K."/>
        </authorList>
    </citation>
    <scope>NUCLEOTIDE SEQUENCE</scope>
</reference>